<dbReference type="EMBL" id="JAGGLU010000009">
    <property type="protein sequence ID" value="MBP2058419.1"/>
    <property type="molecule type" value="Genomic_DNA"/>
</dbReference>
<dbReference type="InterPro" id="IPR036873">
    <property type="entry name" value="Rhodanese-like_dom_sf"/>
</dbReference>
<dbReference type="InterPro" id="IPR050229">
    <property type="entry name" value="GlpE_sulfurtransferase"/>
</dbReference>
<feature type="domain" description="Rhodanese" evidence="1">
    <location>
        <begin position="15"/>
        <end position="98"/>
    </location>
</feature>
<dbReference type="InterPro" id="IPR001763">
    <property type="entry name" value="Rhodanese-like_dom"/>
</dbReference>
<dbReference type="Pfam" id="PF00581">
    <property type="entry name" value="Rhodanese"/>
    <property type="match status" value="1"/>
</dbReference>
<sequence>MKEISTTQLQKILIQNPEVKLFDVREPIEYSAGHVPESSNFPLEKVAEFDLPKNEKYYFICRSGNRSGQFCHYLTEQGYQDVTNVVGGMITWDGEVEADF</sequence>
<proteinExistence type="predicted"/>
<comment type="caution">
    <text evidence="2">The sequence shown here is derived from an EMBL/GenBank/DDBJ whole genome shotgun (WGS) entry which is preliminary data.</text>
</comment>
<gene>
    <name evidence="2" type="ORF">J2Z60_001598</name>
</gene>
<evidence type="ECO:0000313" key="3">
    <source>
        <dbReference type="Proteomes" id="UP001519292"/>
    </source>
</evidence>
<dbReference type="CDD" id="cd00158">
    <property type="entry name" value="RHOD"/>
    <property type="match status" value="1"/>
</dbReference>
<evidence type="ECO:0000259" key="1">
    <source>
        <dbReference type="PROSITE" id="PS50206"/>
    </source>
</evidence>
<dbReference type="PANTHER" id="PTHR43031">
    <property type="entry name" value="FAD-DEPENDENT OXIDOREDUCTASE"/>
    <property type="match status" value="1"/>
</dbReference>
<evidence type="ECO:0000313" key="2">
    <source>
        <dbReference type="EMBL" id="MBP2058419.1"/>
    </source>
</evidence>
<name>A0ABS4MFF9_9LACO</name>
<dbReference type="SUPFAM" id="SSF52821">
    <property type="entry name" value="Rhodanese/Cell cycle control phosphatase"/>
    <property type="match status" value="1"/>
</dbReference>
<keyword evidence="3" id="KW-1185">Reference proteome</keyword>
<reference evidence="2 3" key="1">
    <citation type="submission" date="2021-03" db="EMBL/GenBank/DDBJ databases">
        <title>Genomic Encyclopedia of Type Strains, Phase IV (KMG-IV): sequencing the most valuable type-strain genomes for metagenomic binning, comparative biology and taxonomic classification.</title>
        <authorList>
            <person name="Goeker M."/>
        </authorList>
    </citation>
    <scope>NUCLEOTIDE SEQUENCE [LARGE SCALE GENOMIC DNA]</scope>
    <source>
        <strain evidence="2 3">DSM 101872</strain>
    </source>
</reference>
<protein>
    <submittedName>
        <fullName evidence="2">Rhodanese-related sulfurtransferase</fullName>
    </submittedName>
</protein>
<dbReference type="PROSITE" id="PS50206">
    <property type="entry name" value="RHODANESE_3"/>
    <property type="match status" value="1"/>
</dbReference>
<dbReference type="RefSeq" id="WP_209687151.1">
    <property type="nucleotide sequence ID" value="NZ_JAGGLU010000009.1"/>
</dbReference>
<dbReference type="Gene3D" id="3.40.250.10">
    <property type="entry name" value="Rhodanese-like domain"/>
    <property type="match status" value="1"/>
</dbReference>
<dbReference type="PANTHER" id="PTHR43031:SF17">
    <property type="entry name" value="SULFURTRANSFERASE YTWF-RELATED"/>
    <property type="match status" value="1"/>
</dbReference>
<accession>A0ABS4MFF9</accession>
<dbReference type="Proteomes" id="UP001519292">
    <property type="component" value="Unassembled WGS sequence"/>
</dbReference>
<organism evidence="2 3">
    <name type="scientific">Lactobacillus colini</name>
    <dbReference type="NCBI Taxonomy" id="1819254"/>
    <lineage>
        <taxon>Bacteria</taxon>
        <taxon>Bacillati</taxon>
        <taxon>Bacillota</taxon>
        <taxon>Bacilli</taxon>
        <taxon>Lactobacillales</taxon>
        <taxon>Lactobacillaceae</taxon>
        <taxon>Lactobacillus</taxon>
    </lineage>
</organism>
<dbReference type="SMART" id="SM00450">
    <property type="entry name" value="RHOD"/>
    <property type="match status" value="1"/>
</dbReference>